<keyword evidence="3" id="KW-1185">Reference proteome</keyword>
<accession>A0A9D4KWI4</accession>
<reference evidence="2" key="1">
    <citation type="journal article" date="2019" name="bioRxiv">
        <title>The Genome of the Zebra Mussel, Dreissena polymorpha: A Resource for Invasive Species Research.</title>
        <authorList>
            <person name="McCartney M.A."/>
            <person name="Auch B."/>
            <person name="Kono T."/>
            <person name="Mallez S."/>
            <person name="Zhang Y."/>
            <person name="Obille A."/>
            <person name="Becker A."/>
            <person name="Abrahante J.E."/>
            <person name="Garbe J."/>
            <person name="Badalamenti J.P."/>
            <person name="Herman A."/>
            <person name="Mangelson H."/>
            <person name="Liachko I."/>
            <person name="Sullivan S."/>
            <person name="Sone E.D."/>
            <person name="Koren S."/>
            <person name="Silverstein K.A.T."/>
            <person name="Beckman K.B."/>
            <person name="Gohl D.M."/>
        </authorList>
    </citation>
    <scope>NUCLEOTIDE SEQUENCE</scope>
    <source>
        <strain evidence="2">Duluth1</strain>
        <tissue evidence="2">Whole animal</tissue>
    </source>
</reference>
<proteinExistence type="predicted"/>
<evidence type="ECO:0008006" key="4">
    <source>
        <dbReference type="Google" id="ProtNLM"/>
    </source>
</evidence>
<gene>
    <name evidence="2" type="ORF">DPMN_088793</name>
</gene>
<dbReference type="AlphaFoldDB" id="A0A9D4KWI4"/>
<protein>
    <recommendedName>
        <fullName evidence="4">CCHC-type domain-containing protein</fullName>
    </recommendedName>
</protein>
<sequence length="115" mass="13150">MHLQRQKIAKRNYTQCGYCGRNQVHARKDHCIAYEKRCYYCNKWHHIAKVCKSAENDHNENTVPGKSNMHSSSDESDHSLSRSSLTRSVQHISKCYDLIGNGFMVDAFQGTGVNS</sequence>
<reference evidence="2" key="2">
    <citation type="submission" date="2020-11" db="EMBL/GenBank/DDBJ databases">
        <authorList>
            <person name="McCartney M.A."/>
            <person name="Auch B."/>
            <person name="Kono T."/>
            <person name="Mallez S."/>
            <person name="Becker A."/>
            <person name="Gohl D.M."/>
            <person name="Silverstein K.A.T."/>
            <person name="Koren S."/>
            <person name="Bechman K.B."/>
            <person name="Herman A."/>
            <person name="Abrahante J.E."/>
            <person name="Garbe J."/>
        </authorList>
    </citation>
    <scope>NUCLEOTIDE SEQUENCE</scope>
    <source>
        <strain evidence="2">Duluth1</strain>
        <tissue evidence="2">Whole animal</tissue>
    </source>
</reference>
<evidence type="ECO:0000313" key="2">
    <source>
        <dbReference type="EMBL" id="KAH3846492.1"/>
    </source>
</evidence>
<organism evidence="2 3">
    <name type="scientific">Dreissena polymorpha</name>
    <name type="common">Zebra mussel</name>
    <name type="synonym">Mytilus polymorpha</name>
    <dbReference type="NCBI Taxonomy" id="45954"/>
    <lineage>
        <taxon>Eukaryota</taxon>
        <taxon>Metazoa</taxon>
        <taxon>Spiralia</taxon>
        <taxon>Lophotrochozoa</taxon>
        <taxon>Mollusca</taxon>
        <taxon>Bivalvia</taxon>
        <taxon>Autobranchia</taxon>
        <taxon>Heteroconchia</taxon>
        <taxon>Euheterodonta</taxon>
        <taxon>Imparidentia</taxon>
        <taxon>Neoheterodontei</taxon>
        <taxon>Myida</taxon>
        <taxon>Dreissenoidea</taxon>
        <taxon>Dreissenidae</taxon>
        <taxon>Dreissena</taxon>
    </lineage>
</organism>
<feature type="region of interest" description="Disordered" evidence="1">
    <location>
        <begin position="57"/>
        <end position="85"/>
    </location>
</feature>
<dbReference type="Proteomes" id="UP000828390">
    <property type="component" value="Unassembled WGS sequence"/>
</dbReference>
<comment type="caution">
    <text evidence="2">The sequence shown here is derived from an EMBL/GenBank/DDBJ whole genome shotgun (WGS) entry which is preliminary data.</text>
</comment>
<name>A0A9D4KWI4_DREPO</name>
<evidence type="ECO:0000313" key="3">
    <source>
        <dbReference type="Proteomes" id="UP000828390"/>
    </source>
</evidence>
<dbReference type="EMBL" id="JAIWYP010000003">
    <property type="protein sequence ID" value="KAH3846492.1"/>
    <property type="molecule type" value="Genomic_DNA"/>
</dbReference>
<evidence type="ECO:0000256" key="1">
    <source>
        <dbReference type="SAM" id="MobiDB-lite"/>
    </source>
</evidence>